<gene>
    <name evidence="2" type="ORF">GJ744_010334</name>
</gene>
<reference evidence="2" key="1">
    <citation type="submission" date="2020-02" db="EMBL/GenBank/DDBJ databases">
        <authorList>
            <person name="Palmer J.M."/>
        </authorList>
    </citation>
    <scope>NUCLEOTIDE SEQUENCE</scope>
    <source>
        <strain evidence="2">EPUS1.4</strain>
        <tissue evidence="2">Thallus</tissue>
    </source>
</reference>
<dbReference type="Proteomes" id="UP000606974">
    <property type="component" value="Unassembled WGS sequence"/>
</dbReference>
<name>A0A8H7AEC3_9EURO</name>
<organism evidence="2 3">
    <name type="scientific">Endocarpon pusillum</name>
    <dbReference type="NCBI Taxonomy" id="364733"/>
    <lineage>
        <taxon>Eukaryota</taxon>
        <taxon>Fungi</taxon>
        <taxon>Dikarya</taxon>
        <taxon>Ascomycota</taxon>
        <taxon>Pezizomycotina</taxon>
        <taxon>Eurotiomycetes</taxon>
        <taxon>Chaetothyriomycetidae</taxon>
        <taxon>Verrucariales</taxon>
        <taxon>Verrucariaceae</taxon>
        <taxon>Endocarpon</taxon>
    </lineage>
</organism>
<dbReference type="EMBL" id="JAACFV010000067">
    <property type="protein sequence ID" value="KAF7507543.1"/>
    <property type="molecule type" value="Genomic_DNA"/>
</dbReference>
<protein>
    <submittedName>
        <fullName evidence="2">Uncharacterized protein</fullName>
    </submittedName>
</protein>
<evidence type="ECO:0000313" key="3">
    <source>
        <dbReference type="Proteomes" id="UP000606974"/>
    </source>
</evidence>
<sequence>MRQALEEHAAIGRRMANLLDALKRNIAAGPQPYRPSRRPTPSVDGEEDDFPPPKRRRIEIQAPRKAPKAEKPNKYKGKTLKELEAFLCPSQLAIITWCF</sequence>
<dbReference type="AlphaFoldDB" id="A0A8H7AEC3"/>
<feature type="region of interest" description="Disordered" evidence="1">
    <location>
        <begin position="26"/>
        <end position="75"/>
    </location>
</feature>
<keyword evidence="3" id="KW-1185">Reference proteome</keyword>
<evidence type="ECO:0000256" key="1">
    <source>
        <dbReference type="SAM" id="MobiDB-lite"/>
    </source>
</evidence>
<comment type="caution">
    <text evidence="2">The sequence shown here is derived from an EMBL/GenBank/DDBJ whole genome shotgun (WGS) entry which is preliminary data.</text>
</comment>
<evidence type="ECO:0000313" key="2">
    <source>
        <dbReference type="EMBL" id="KAF7507543.1"/>
    </source>
</evidence>
<proteinExistence type="predicted"/>
<accession>A0A8H7AEC3</accession>